<evidence type="ECO:0000256" key="1">
    <source>
        <dbReference type="ARBA" id="ARBA00004651"/>
    </source>
</evidence>
<dbReference type="Pfam" id="PF07690">
    <property type="entry name" value="MFS_1"/>
    <property type="match status" value="1"/>
</dbReference>
<organism evidence="8 9">
    <name type="scientific">Brevibacterium linens</name>
    <dbReference type="NCBI Taxonomy" id="1703"/>
    <lineage>
        <taxon>Bacteria</taxon>
        <taxon>Bacillati</taxon>
        <taxon>Actinomycetota</taxon>
        <taxon>Actinomycetes</taxon>
        <taxon>Micrococcales</taxon>
        <taxon>Brevibacteriaceae</taxon>
        <taxon>Brevibacterium</taxon>
    </lineage>
</organism>
<dbReference type="RefSeq" id="WP_101594232.1">
    <property type="nucleotide sequence ID" value="NZ_FXZA01000003.1"/>
</dbReference>
<dbReference type="CDD" id="cd06173">
    <property type="entry name" value="MFS_MefA_like"/>
    <property type="match status" value="1"/>
</dbReference>
<evidence type="ECO:0000259" key="7">
    <source>
        <dbReference type="PROSITE" id="PS50850"/>
    </source>
</evidence>
<keyword evidence="3 6" id="KW-0812">Transmembrane</keyword>
<keyword evidence="2" id="KW-1003">Cell membrane</keyword>
<keyword evidence="4 6" id="KW-1133">Transmembrane helix</keyword>
<feature type="transmembrane region" description="Helical" evidence="6">
    <location>
        <begin position="293"/>
        <end position="311"/>
    </location>
</feature>
<keyword evidence="5 6" id="KW-0472">Membrane</keyword>
<evidence type="ECO:0000256" key="2">
    <source>
        <dbReference type="ARBA" id="ARBA00022475"/>
    </source>
</evidence>
<name>A0A2H1IFC8_BRELN</name>
<accession>A0A2H1IFC8</accession>
<evidence type="ECO:0000256" key="5">
    <source>
        <dbReference type="ARBA" id="ARBA00023136"/>
    </source>
</evidence>
<feature type="transmembrane region" description="Helical" evidence="6">
    <location>
        <begin position="380"/>
        <end position="401"/>
    </location>
</feature>
<evidence type="ECO:0000256" key="6">
    <source>
        <dbReference type="SAM" id="Phobius"/>
    </source>
</evidence>
<gene>
    <name evidence="8" type="ORF">BLIN101_01145</name>
</gene>
<dbReference type="PROSITE" id="PS50850">
    <property type="entry name" value="MFS"/>
    <property type="match status" value="1"/>
</dbReference>
<evidence type="ECO:0000313" key="8">
    <source>
        <dbReference type="EMBL" id="SMX73937.1"/>
    </source>
</evidence>
<feature type="transmembrane region" description="Helical" evidence="6">
    <location>
        <begin position="157"/>
        <end position="184"/>
    </location>
</feature>
<dbReference type="OrthoDB" id="145388at2"/>
<dbReference type="PANTHER" id="PTHR23513:SF6">
    <property type="entry name" value="MAJOR FACILITATOR SUPERFAMILY ASSOCIATED DOMAIN-CONTAINING PROTEIN"/>
    <property type="match status" value="1"/>
</dbReference>
<dbReference type="GO" id="GO:0022857">
    <property type="term" value="F:transmembrane transporter activity"/>
    <property type="evidence" value="ECO:0007669"/>
    <property type="project" value="InterPro"/>
</dbReference>
<protein>
    <submittedName>
        <fullName evidence="8">Major Facilitator Superfamily protein</fullName>
    </submittedName>
</protein>
<feature type="transmembrane region" description="Helical" evidence="6">
    <location>
        <begin position="12"/>
        <end position="35"/>
    </location>
</feature>
<evidence type="ECO:0000256" key="3">
    <source>
        <dbReference type="ARBA" id="ARBA00022692"/>
    </source>
</evidence>
<dbReference type="Gene3D" id="1.20.1250.20">
    <property type="entry name" value="MFS general substrate transporter like domains"/>
    <property type="match status" value="1"/>
</dbReference>
<dbReference type="InterPro" id="IPR011701">
    <property type="entry name" value="MFS"/>
</dbReference>
<proteinExistence type="predicted"/>
<dbReference type="SUPFAM" id="SSF103473">
    <property type="entry name" value="MFS general substrate transporter"/>
    <property type="match status" value="1"/>
</dbReference>
<dbReference type="EMBL" id="FXZA01000003">
    <property type="protein sequence ID" value="SMX73937.1"/>
    <property type="molecule type" value="Genomic_DNA"/>
</dbReference>
<sequence length="409" mass="42401">MSLSRSFRVLWGANALSNLADGLAFVSMPLLAASFTDDPRIIAGLATLYAVVRLFVALPIGVVVDRLERRKLIVVANLLRGLALLGFALSLQFGLSSLVALYLAMAVVAALESTADNAAVAILPSLADRGRLEAANGRIAAAQLVADEFVGPPLGGLLIAVAASAPVFAMGGLWSAAGLIALALPARRARREHDLSSQQRIAGNFPSPMEMYRESMDGLAWLARHKLVGGLALIGALASIGYMLAFSILVLIARDRLGLGETAYGFLLAFSALGGLLATFAAPALRRRLGAKWTIAASLLLGALSLGGLTFTTDPRIAGALLAVYIFHAVVWNICSTSLRQRLVPDSLLGKVGGATRVMGLSGLAIGSLAGGLLGTISLMIPVATASGVFVICTVLAAVLIDDESFCED</sequence>
<reference evidence="8 9" key="1">
    <citation type="submission" date="2017-03" db="EMBL/GenBank/DDBJ databases">
        <authorList>
            <person name="Afonso C.L."/>
            <person name="Miller P.J."/>
            <person name="Scott M.A."/>
            <person name="Spackman E."/>
            <person name="Goraichik I."/>
            <person name="Dimitrov K.M."/>
            <person name="Suarez D.L."/>
            <person name="Swayne D.E."/>
        </authorList>
    </citation>
    <scope>NUCLEOTIDE SEQUENCE [LARGE SCALE GENOMIC DNA]</scope>
    <source>
        <strain evidence="8 9">Mu101</strain>
    </source>
</reference>
<dbReference type="GO" id="GO:0005886">
    <property type="term" value="C:plasma membrane"/>
    <property type="evidence" value="ECO:0007669"/>
    <property type="project" value="UniProtKB-SubCell"/>
</dbReference>
<evidence type="ECO:0000256" key="4">
    <source>
        <dbReference type="ARBA" id="ARBA00022989"/>
    </source>
</evidence>
<dbReference type="InterPro" id="IPR036259">
    <property type="entry name" value="MFS_trans_sf"/>
</dbReference>
<feature type="transmembrane region" description="Helical" evidence="6">
    <location>
        <begin position="41"/>
        <end position="64"/>
    </location>
</feature>
<feature type="transmembrane region" description="Helical" evidence="6">
    <location>
        <begin position="264"/>
        <end position="281"/>
    </location>
</feature>
<evidence type="ECO:0000313" key="9">
    <source>
        <dbReference type="Proteomes" id="UP000234498"/>
    </source>
</evidence>
<feature type="transmembrane region" description="Helical" evidence="6">
    <location>
        <begin position="317"/>
        <end position="335"/>
    </location>
</feature>
<dbReference type="Proteomes" id="UP000234498">
    <property type="component" value="Unassembled WGS sequence"/>
</dbReference>
<dbReference type="PANTHER" id="PTHR23513">
    <property type="entry name" value="INTEGRAL MEMBRANE EFFLUX PROTEIN-RELATED"/>
    <property type="match status" value="1"/>
</dbReference>
<dbReference type="AlphaFoldDB" id="A0A2H1IFC8"/>
<feature type="domain" description="Major facilitator superfamily (MFS) profile" evidence="7">
    <location>
        <begin position="6"/>
        <end position="405"/>
    </location>
</feature>
<feature type="transmembrane region" description="Helical" evidence="6">
    <location>
        <begin position="227"/>
        <end position="252"/>
    </location>
</feature>
<feature type="transmembrane region" description="Helical" evidence="6">
    <location>
        <begin position="355"/>
        <end position="374"/>
    </location>
</feature>
<dbReference type="InterPro" id="IPR020846">
    <property type="entry name" value="MFS_dom"/>
</dbReference>
<feature type="transmembrane region" description="Helical" evidence="6">
    <location>
        <begin position="84"/>
        <end position="111"/>
    </location>
</feature>
<comment type="subcellular location">
    <subcellularLocation>
        <location evidence="1">Cell membrane</location>
        <topology evidence="1">Multi-pass membrane protein</topology>
    </subcellularLocation>
</comment>